<keyword evidence="2" id="KW-1133">Transmembrane helix</keyword>
<feature type="transmembrane region" description="Helical" evidence="2">
    <location>
        <begin position="37"/>
        <end position="58"/>
    </location>
</feature>
<dbReference type="RefSeq" id="WP_331846947.1">
    <property type="nucleotide sequence ID" value="NZ_JAZHPZ010000005.1"/>
</dbReference>
<dbReference type="SUPFAM" id="SSF52980">
    <property type="entry name" value="Restriction endonuclease-like"/>
    <property type="match status" value="1"/>
</dbReference>
<dbReference type="Proteomes" id="UP001306950">
    <property type="component" value="Unassembled WGS sequence"/>
</dbReference>
<dbReference type="Gene3D" id="3.30.65.10">
    <property type="entry name" value="Bacterial Topoisomerase I, domain 1"/>
    <property type="match status" value="1"/>
</dbReference>
<keyword evidence="5" id="KW-0540">Nuclease</keyword>
<sequence length="286" mass="32033">MARTYKAEGKQVAYVLRGLFIIGGLSLYFSIPGLHWGFFFGILLGSVIVAEILGAMWTRSRRNRKKQKSKTSNKKKTAQTASRRSSNSVRSDEIILTSRLDDLSGAEFERLLALYFRDQGYTVKEVGVGGNDGGVDLVIIDRRGEKTAVQAKCYADHHLVPVMTVRELVGAKRNHDCILSLLITTSDLTPPAKKEAEQFKVDYWHGGLVEQKLSVWDKWQPGKKRRPAEKKEAAYPSDIDKARKEVAATNTVICKCGAPMVRRKSKQGVEFLGCSNYPKCRHTRAL</sequence>
<proteinExistence type="predicted"/>
<dbReference type="Gene3D" id="3.40.1350.10">
    <property type="match status" value="1"/>
</dbReference>
<evidence type="ECO:0000259" key="4">
    <source>
        <dbReference type="Pfam" id="PF04471"/>
    </source>
</evidence>
<dbReference type="EC" id="3.1.21.-" evidence="5"/>
<dbReference type="GO" id="GO:0016787">
    <property type="term" value="F:hydrolase activity"/>
    <property type="evidence" value="ECO:0007669"/>
    <property type="project" value="UniProtKB-KW"/>
</dbReference>
<feature type="compositionally biased region" description="Basic residues" evidence="1">
    <location>
        <begin position="61"/>
        <end position="77"/>
    </location>
</feature>
<keyword evidence="2" id="KW-0812">Transmembrane</keyword>
<name>A0ABU7VTB9_9BACL</name>
<evidence type="ECO:0000256" key="2">
    <source>
        <dbReference type="SAM" id="Phobius"/>
    </source>
</evidence>
<dbReference type="Pfam" id="PF04471">
    <property type="entry name" value="Mrr_cat"/>
    <property type="match status" value="1"/>
</dbReference>
<dbReference type="InterPro" id="IPR013498">
    <property type="entry name" value="Topo_IA_Znf"/>
</dbReference>
<dbReference type="PANTHER" id="PTHR30015">
    <property type="entry name" value="MRR RESTRICTION SYSTEM PROTEIN"/>
    <property type="match status" value="1"/>
</dbReference>
<feature type="domain" description="Restriction endonuclease type IV Mrr" evidence="4">
    <location>
        <begin position="100"/>
        <end position="206"/>
    </location>
</feature>
<protein>
    <submittedName>
        <fullName evidence="5">Restriction endonuclease</fullName>
        <ecNumber evidence="5">3.1.21.-</ecNumber>
    </submittedName>
</protein>
<dbReference type="PANTHER" id="PTHR30015:SF7">
    <property type="entry name" value="TYPE IV METHYL-DIRECTED RESTRICTION ENZYME ECOKMRR"/>
    <property type="match status" value="1"/>
</dbReference>
<reference evidence="5 6" key="1">
    <citation type="submission" date="2024-02" db="EMBL/GenBank/DDBJ databases">
        <title>A nitrogen-fixing paenibacillus bacterium.</title>
        <authorList>
            <person name="Zhang W.L."/>
            <person name="Chen S.F."/>
        </authorList>
    </citation>
    <scope>NUCLEOTIDE SEQUENCE [LARGE SCALE GENOMIC DNA]</scope>
    <source>
        <strain evidence="5 6">M1</strain>
    </source>
</reference>
<dbReference type="InterPro" id="IPR007560">
    <property type="entry name" value="Restrct_endonuc_IV_Mrr"/>
</dbReference>
<keyword evidence="6" id="KW-1185">Reference proteome</keyword>
<comment type="caution">
    <text evidence="5">The sequence shown here is derived from an EMBL/GenBank/DDBJ whole genome shotgun (WGS) entry which is preliminary data.</text>
</comment>
<organism evidence="5 6">
    <name type="scientific">Paenibacillus haidiansis</name>
    <dbReference type="NCBI Taxonomy" id="1574488"/>
    <lineage>
        <taxon>Bacteria</taxon>
        <taxon>Bacillati</taxon>
        <taxon>Bacillota</taxon>
        <taxon>Bacilli</taxon>
        <taxon>Bacillales</taxon>
        <taxon>Paenibacillaceae</taxon>
        <taxon>Paenibacillus</taxon>
    </lineage>
</organism>
<keyword evidence="5" id="KW-0378">Hydrolase</keyword>
<gene>
    <name evidence="5" type="ORF">V3851_12915</name>
</gene>
<dbReference type="InterPro" id="IPR011335">
    <property type="entry name" value="Restrct_endonuc-II-like"/>
</dbReference>
<dbReference type="EMBL" id="JAZHPZ010000005">
    <property type="protein sequence ID" value="MEF2966735.1"/>
    <property type="molecule type" value="Genomic_DNA"/>
</dbReference>
<evidence type="ECO:0000313" key="5">
    <source>
        <dbReference type="EMBL" id="MEF2966735.1"/>
    </source>
</evidence>
<evidence type="ECO:0000313" key="6">
    <source>
        <dbReference type="Proteomes" id="UP001306950"/>
    </source>
</evidence>
<feature type="domain" description="DNA topoisomerase type IA zn finger" evidence="3">
    <location>
        <begin position="255"/>
        <end position="285"/>
    </location>
</feature>
<feature type="transmembrane region" description="Helical" evidence="2">
    <location>
        <begin position="12"/>
        <end position="31"/>
    </location>
</feature>
<evidence type="ECO:0000256" key="1">
    <source>
        <dbReference type="SAM" id="MobiDB-lite"/>
    </source>
</evidence>
<dbReference type="Pfam" id="PF01396">
    <property type="entry name" value="Zn_ribbon_Top1"/>
    <property type="match status" value="1"/>
</dbReference>
<dbReference type="InterPro" id="IPR011856">
    <property type="entry name" value="tRNA_endonuc-like_dom_sf"/>
</dbReference>
<evidence type="ECO:0000259" key="3">
    <source>
        <dbReference type="Pfam" id="PF01396"/>
    </source>
</evidence>
<feature type="region of interest" description="Disordered" evidence="1">
    <location>
        <begin position="61"/>
        <end position="86"/>
    </location>
</feature>
<keyword evidence="2" id="KW-0472">Membrane</keyword>
<dbReference type="GO" id="GO:0004519">
    <property type="term" value="F:endonuclease activity"/>
    <property type="evidence" value="ECO:0007669"/>
    <property type="project" value="UniProtKB-KW"/>
</dbReference>
<dbReference type="InterPro" id="IPR052906">
    <property type="entry name" value="Type_IV_Methyl-Rstrct_Enzyme"/>
</dbReference>
<keyword evidence="5" id="KW-0255">Endonuclease</keyword>
<dbReference type="SUPFAM" id="SSF57783">
    <property type="entry name" value="Zinc beta-ribbon"/>
    <property type="match status" value="1"/>
</dbReference>
<accession>A0ABU7VTB9</accession>